<dbReference type="CDD" id="cd00590">
    <property type="entry name" value="RRM_SF"/>
    <property type="match status" value="1"/>
</dbReference>
<dbReference type="InterPro" id="IPR012921">
    <property type="entry name" value="SPOC_C"/>
</dbReference>
<evidence type="ECO:0000259" key="3">
    <source>
        <dbReference type="PROSITE" id="PS50102"/>
    </source>
</evidence>
<feature type="region of interest" description="Disordered" evidence="2">
    <location>
        <begin position="273"/>
        <end position="323"/>
    </location>
</feature>
<protein>
    <recommendedName>
        <fullName evidence="3">RRM domain-containing protein</fullName>
    </recommendedName>
</protein>
<feature type="region of interest" description="Disordered" evidence="2">
    <location>
        <begin position="70"/>
        <end position="95"/>
    </location>
</feature>
<dbReference type="InterPro" id="IPR035979">
    <property type="entry name" value="RBD_domain_sf"/>
</dbReference>
<dbReference type="AlphaFoldDB" id="A0AAD9LJ60"/>
<dbReference type="SMART" id="SM00360">
    <property type="entry name" value="RRM"/>
    <property type="match status" value="1"/>
</dbReference>
<name>A0AAD9LJ60_BABDI</name>
<sequence>MWADTIDVVNPKAITEDSDTLNVDSTTEAVASIATDEVNLSNGATGLVDEGALPDNDGGVKDTHEASDVEIANADDGNTVPTSTPGTSVSSIQRPSISEEDITRLQEIVDLVIEIGNNVSQAQDGDDEEEGAIEEDDVPFERVPDVDLNSNIVHMLNMPPEMDMDALVSKVGAMSGVVHHCYCFRPTEVKIIFVSVSMANEAKRMLDSIKIHNRTIQAVLSTPDELKPHQQPLPLPPGIGNTVMPPAFMMQHSSNRRGALPMLRAQPGYPIPPSYAPGVSVQSSPRKMSHHSSVPPAPLPPPSRHEEGQEHHGIHPSGTTTIGHSYETHMRTIFGKNIDKREGKSLFELLESIPSICNWSPDQTLEEQQRHYDMLNAEFGVTNRYMILGGLPDSATENIDAASAWLETYTRKRADIEISPNEQYFTDTGFTGSRLLHLTFQRRSDCTEVYQMFTTRHPDVLCKYAAPRKAYGTLWVGNLSDVLSYCKDQYDFKDLCARLGELKIFRFLQDKGCCFITYATVEDAINVRNRLLGASFTHGRPMGLNVDFTIDMAPRFQNRPRQDFGDSKPRDRDDISQKLGERLLSALQRRSDGDMVIRQLLEGRDSDAVNIISKSNHKTYPPQRSYEGRHGDYSRGSHASSHERSAWSKTRKRPHSSDLSPEPYKQRKQRNTPYGTALDQSASSKRMHESGHSTRRSSTPPPPMEEERVSEQQSESGAHKSKPQRMLICDLLKRGKPICKVSAIFMRGDSSHRLPQRLDVNQRANPERLANYLQKVPELSLWQLGADSAEDSVKYDGLCDYLISKNRVALVQDGPYEIYIVPPSDKYSLVSNLPDTQFMYAYVLPKGS</sequence>
<dbReference type="Proteomes" id="UP001195914">
    <property type="component" value="Unassembled WGS sequence"/>
</dbReference>
<dbReference type="EMBL" id="JAHBMH010000033">
    <property type="protein sequence ID" value="KAK1937329.1"/>
    <property type="molecule type" value="Genomic_DNA"/>
</dbReference>
<organism evidence="4 5">
    <name type="scientific">Babesia divergens</name>
    <dbReference type="NCBI Taxonomy" id="32595"/>
    <lineage>
        <taxon>Eukaryota</taxon>
        <taxon>Sar</taxon>
        <taxon>Alveolata</taxon>
        <taxon>Apicomplexa</taxon>
        <taxon>Aconoidasida</taxon>
        <taxon>Piroplasmida</taxon>
        <taxon>Babesiidae</taxon>
        <taxon>Babesia</taxon>
    </lineage>
</organism>
<accession>A0AAD9LJ60</accession>
<comment type="caution">
    <text evidence="4">The sequence shown here is derived from an EMBL/GenBank/DDBJ whole genome shotgun (WGS) entry which is preliminary data.</text>
</comment>
<dbReference type="InterPro" id="IPR012677">
    <property type="entry name" value="Nucleotide-bd_a/b_plait_sf"/>
</dbReference>
<dbReference type="Pfam" id="PF07744">
    <property type="entry name" value="SPOC"/>
    <property type="match status" value="1"/>
</dbReference>
<feature type="compositionally biased region" description="Basic and acidic residues" evidence="2">
    <location>
        <begin position="303"/>
        <end position="313"/>
    </location>
</feature>
<proteinExistence type="predicted"/>
<keyword evidence="1" id="KW-0694">RNA-binding</keyword>
<feature type="domain" description="RRM" evidence="3">
    <location>
        <begin position="472"/>
        <end position="549"/>
    </location>
</feature>
<keyword evidence="5" id="KW-1185">Reference proteome</keyword>
<feature type="compositionally biased region" description="Polar residues" evidence="2">
    <location>
        <begin position="671"/>
        <end position="684"/>
    </location>
</feature>
<feature type="region of interest" description="Disordered" evidence="2">
    <location>
        <begin position="612"/>
        <end position="722"/>
    </location>
</feature>
<feature type="compositionally biased region" description="Low complexity" evidence="2">
    <location>
        <begin position="79"/>
        <end position="91"/>
    </location>
</feature>
<dbReference type="SUPFAM" id="SSF54928">
    <property type="entry name" value="RNA-binding domain, RBD"/>
    <property type="match status" value="2"/>
</dbReference>
<evidence type="ECO:0000313" key="5">
    <source>
        <dbReference type="Proteomes" id="UP001195914"/>
    </source>
</evidence>
<reference evidence="4" key="1">
    <citation type="journal article" date="2014" name="Nucleic Acids Res.">
        <title>The evolutionary dynamics of variant antigen genes in Babesia reveal a history of genomic innovation underlying host-parasite interaction.</title>
        <authorList>
            <person name="Jackson A.P."/>
            <person name="Otto T.D."/>
            <person name="Darby A."/>
            <person name="Ramaprasad A."/>
            <person name="Xia D."/>
            <person name="Echaide I.E."/>
            <person name="Farber M."/>
            <person name="Gahlot S."/>
            <person name="Gamble J."/>
            <person name="Gupta D."/>
            <person name="Gupta Y."/>
            <person name="Jackson L."/>
            <person name="Malandrin L."/>
            <person name="Malas T.B."/>
            <person name="Moussa E."/>
            <person name="Nair M."/>
            <person name="Reid A.J."/>
            <person name="Sanders M."/>
            <person name="Sharma J."/>
            <person name="Tracey A."/>
            <person name="Quail M.A."/>
            <person name="Weir W."/>
            <person name="Wastling J.M."/>
            <person name="Hall N."/>
            <person name="Willadsen P."/>
            <person name="Lingelbach K."/>
            <person name="Shiels B."/>
            <person name="Tait A."/>
            <person name="Berriman M."/>
            <person name="Allred D.R."/>
            <person name="Pain A."/>
        </authorList>
    </citation>
    <scope>NUCLEOTIDE SEQUENCE</scope>
    <source>
        <strain evidence="4">1802A</strain>
    </source>
</reference>
<evidence type="ECO:0000313" key="4">
    <source>
        <dbReference type="EMBL" id="KAK1937329.1"/>
    </source>
</evidence>
<feature type="compositionally biased region" description="Basic and acidic residues" evidence="2">
    <location>
        <begin position="626"/>
        <end position="646"/>
    </location>
</feature>
<evidence type="ECO:0000256" key="1">
    <source>
        <dbReference type="PROSITE-ProRule" id="PRU00176"/>
    </source>
</evidence>
<evidence type="ECO:0000256" key="2">
    <source>
        <dbReference type="SAM" id="MobiDB-lite"/>
    </source>
</evidence>
<dbReference type="Gene3D" id="3.30.70.330">
    <property type="match status" value="1"/>
</dbReference>
<reference evidence="4" key="2">
    <citation type="submission" date="2021-05" db="EMBL/GenBank/DDBJ databases">
        <authorList>
            <person name="Pain A."/>
        </authorList>
    </citation>
    <scope>NUCLEOTIDE SEQUENCE</scope>
    <source>
        <strain evidence="4">1802A</strain>
    </source>
</reference>
<dbReference type="PROSITE" id="PS50102">
    <property type="entry name" value="RRM"/>
    <property type="match status" value="1"/>
</dbReference>
<gene>
    <name evidence="4" type="ORF">X943_001018</name>
</gene>
<dbReference type="GO" id="GO:0003723">
    <property type="term" value="F:RNA binding"/>
    <property type="evidence" value="ECO:0007669"/>
    <property type="project" value="UniProtKB-UniRule"/>
</dbReference>
<feature type="region of interest" description="Disordered" evidence="2">
    <location>
        <begin position="557"/>
        <end position="576"/>
    </location>
</feature>
<feature type="compositionally biased region" description="Basic and acidic residues" evidence="2">
    <location>
        <begin position="560"/>
        <end position="576"/>
    </location>
</feature>
<dbReference type="InterPro" id="IPR000504">
    <property type="entry name" value="RRM_dom"/>
</dbReference>